<feature type="domain" description="PpiC" evidence="7">
    <location>
        <begin position="277"/>
        <end position="376"/>
    </location>
</feature>
<dbReference type="GO" id="GO:0050821">
    <property type="term" value="P:protein stabilization"/>
    <property type="evidence" value="ECO:0007669"/>
    <property type="project" value="InterPro"/>
</dbReference>
<dbReference type="PANTHER" id="PTHR47637:SF1">
    <property type="entry name" value="CHAPERONE SURA"/>
    <property type="match status" value="1"/>
</dbReference>
<keyword evidence="2" id="KW-0677">Repeat</keyword>
<dbReference type="GO" id="GO:0051082">
    <property type="term" value="F:unfolded protein binding"/>
    <property type="evidence" value="ECO:0007669"/>
    <property type="project" value="InterPro"/>
</dbReference>
<dbReference type="GO" id="GO:0006457">
    <property type="term" value="P:protein folding"/>
    <property type="evidence" value="ECO:0007669"/>
    <property type="project" value="InterPro"/>
</dbReference>
<evidence type="ECO:0000256" key="2">
    <source>
        <dbReference type="ARBA" id="ARBA00022737"/>
    </source>
</evidence>
<dbReference type="HAMAP" id="MF_01183">
    <property type="entry name" value="Chaperone_SurA"/>
    <property type="match status" value="1"/>
</dbReference>
<evidence type="ECO:0000256" key="6">
    <source>
        <dbReference type="ARBA" id="ARBA00023235"/>
    </source>
</evidence>
<dbReference type="GO" id="GO:0030288">
    <property type="term" value="C:outer membrane-bounded periplasmic space"/>
    <property type="evidence" value="ECO:0007669"/>
    <property type="project" value="InterPro"/>
</dbReference>
<dbReference type="SUPFAM" id="SSF54534">
    <property type="entry name" value="FKBP-like"/>
    <property type="match status" value="2"/>
</dbReference>
<dbReference type="PROSITE" id="PS50198">
    <property type="entry name" value="PPIC_PPIASE_2"/>
    <property type="match status" value="2"/>
</dbReference>
<dbReference type="PROSITE" id="PS01096">
    <property type="entry name" value="PPIC_PPIASE_1"/>
    <property type="match status" value="1"/>
</dbReference>
<protein>
    <submittedName>
        <fullName evidence="8">Periplasmic chaperone and peptidyl-prolyl cis-trans isomerase of outer membrane proteins SurA</fullName>
        <ecNumber evidence="8">5.2.1.8</ecNumber>
    </submittedName>
</protein>
<feature type="domain" description="PpiC" evidence="7">
    <location>
        <begin position="167"/>
        <end position="268"/>
    </location>
</feature>
<dbReference type="GO" id="GO:0043165">
    <property type="term" value="P:Gram-negative-bacterium-type cell outer membrane assembly"/>
    <property type="evidence" value="ECO:0007669"/>
    <property type="project" value="InterPro"/>
</dbReference>
<sequence length="424" mass="48486">MIRYLALSFALQAGTLAAEPLNRIVVTVNDNVILESELNSRETMITEQLQQQGAQLPPRDALRKQVLDRLIIENLQLQLADRSGIRIDDETLNKNLRTMANQNDMTLDKFRQVLEKDGFNYVAFREQFRNQLTMTRIRQQMVDNRVDVTEQEIDNLLATAASFDTQNREYHLGHILISVPEAASPEEIQQSKARADDILERLRNGTNFEQIAIAESDGQQALSGGNLGWRKTGQLPSFFSDVVGELKAGQISDAIRSPSGFHIIKILDIRGDERHTIKQTKARHILMRPDTLVSDEEIKTRITQLHDRIVQGEDFDTLARAHSQDPGSGSDGGELGWVTPGQMVPEFEKAMNKLEVGEVSQPIKSRFGYHLIQVTDRREQDNTKDHRRAQARESIRKRKTDEELEIWLRRLRDESYVEYYTSAQ</sequence>
<organism evidence="8">
    <name type="scientific">hydrothermal vent metagenome</name>
    <dbReference type="NCBI Taxonomy" id="652676"/>
    <lineage>
        <taxon>unclassified sequences</taxon>
        <taxon>metagenomes</taxon>
        <taxon>ecological metagenomes</taxon>
    </lineage>
</organism>
<dbReference type="GO" id="GO:0003755">
    <property type="term" value="F:peptidyl-prolyl cis-trans isomerase activity"/>
    <property type="evidence" value="ECO:0007669"/>
    <property type="project" value="UniProtKB-KW"/>
</dbReference>
<evidence type="ECO:0000256" key="1">
    <source>
        <dbReference type="ARBA" id="ARBA00022729"/>
    </source>
</evidence>
<dbReference type="GO" id="GO:0042277">
    <property type="term" value="F:peptide binding"/>
    <property type="evidence" value="ECO:0007669"/>
    <property type="project" value="InterPro"/>
</dbReference>
<dbReference type="InterPro" id="IPR023034">
    <property type="entry name" value="PPIase_SurA"/>
</dbReference>
<dbReference type="AlphaFoldDB" id="A0A3B0ZBI0"/>
<name>A0A3B0ZBI0_9ZZZZ</name>
<dbReference type="Gene3D" id="3.10.50.40">
    <property type="match status" value="2"/>
</dbReference>
<evidence type="ECO:0000259" key="7">
    <source>
        <dbReference type="PROSITE" id="PS50198"/>
    </source>
</evidence>
<evidence type="ECO:0000256" key="4">
    <source>
        <dbReference type="ARBA" id="ARBA00023110"/>
    </source>
</evidence>
<dbReference type="Gene3D" id="1.10.4030.10">
    <property type="entry name" value="Porin chaperone SurA, peptide-binding domain"/>
    <property type="match status" value="1"/>
</dbReference>
<proteinExistence type="inferred from homology"/>
<dbReference type="InterPro" id="IPR000297">
    <property type="entry name" value="PPIase_PpiC"/>
</dbReference>
<dbReference type="InterPro" id="IPR027304">
    <property type="entry name" value="Trigger_fact/SurA_dom_sf"/>
</dbReference>
<dbReference type="Pfam" id="PF00639">
    <property type="entry name" value="Rotamase"/>
    <property type="match status" value="2"/>
</dbReference>
<keyword evidence="3" id="KW-0574">Periplasm</keyword>
<dbReference type="InterPro" id="IPR046357">
    <property type="entry name" value="PPIase_dom_sf"/>
</dbReference>
<dbReference type="EMBL" id="UOFK01000164">
    <property type="protein sequence ID" value="VAW78744.1"/>
    <property type="molecule type" value="Genomic_DNA"/>
</dbReference>
<dbReference type="EC" id="5.2.1.8" evidence="8"/>
<keyword evidence="5" id="KW-0143">Chaperone</keyword>
<keyword evidence="1" id="KW-0732">Signal</keyword>
<dbReference type="PANTHER" id="PTHR47637">
    <property type="entry name" value="CHAPERONE SURA"/>
    <property type="match status" value="1"/>
</dbReference>
<reference evidence="8" key="1">
    <citation type="submission" date="2018-06" db="EMBL/GenBank/DDBJ databases">
        <authorList>
            <person name="Zhirakovskaya E."/>
        </authorList>
    </citation>
    <scope>NUCLEOTIDE SEQUENCE</scope>
</reference>
<evidence type="ECO:0000256" key="3">
    <source>
        <dbReference type="ARBA" id="ARBA00022764"/>
    </source>
</evidence>
<evidence type="ECO:0000256" key="5">
    <source>
        <dbReference type="ARBA" id="ARBA00023186"/>
    </source>
</evidence>
<dbReference type="InterPro" id="IPR050280">
    <property type="entry name" value="OMP_Chaperone_SurA"/>
</dbReference>
<keyword evidence="6 8" id="KW-0413">Isomerase</keyword>
<dbReference type="Pfam" id="PF09312">
    <property type="entry name" value="SurA_N"/>
    <property type="match status" value="1"/>
</dbReference>
<accession>A0A3B0ZBI0</accession>
<dbReference type="SUPFAM" id="SSF109998">
    <property type="entry name" value="Triger factor/SurA peptide-binding domain-like"/>
    <property type="match status" value="1"/>
</dbReference>
<evidence type="ECO:0000313" key="8">
    <source>
        <dbReference type="EMBL" id="VAW78744.1"/>
    </source>
</evidence>
<dbReference type="InterPro" id="IPR015391">
    <property type="entry name" value="SurA_N"/>
</dbReference>
<gene>
    <name evidence="8" type="ORF">MNBD_GAMMA13-858</name>
</gene>
<keyword evidence="4" id="KW-0697">Rotamase</keyword>
<dbReference type="InterPro" id="IPR023058">
    <property type="entry name" value="PPIase_PpiC_CS"/>
</dbReference>